<reference evidence="2" key="3">
    <citation type="submission" date="2018-07" db="EMBL/GenBank/DDBJ databases">
        <authorList>
            <consortium name="PulseNet: The National Subtyping Network for Foodborne Disease Surveillance"/>
            <person name="Tarr C.L."/>
            <person name="Trees E."/>
            <person name="Katz L.S."/>
            <person name="Carleton-Romer H.A."/>
            <person name="Stroika S."/>
            <person name="Kucerova Z."/>
            <person name="Roache K.F."/>
            <person name="Sabol A.L."/>
            <person name="Besser J."/>
            <person name="Gerner-Smidt P."/>
        </authorList>
    </citation>
    <scope>NUCLEOTIDE SEQUENCE</scope>
    <source>
        <strain evidence="2">PNUSAS012872</strain>
    </source>
</reference>
<evidence type="ECO:0000313" key="3">
    <source>
        <dbReference type="EMBL" id="HAE1791197.1"/>
    </source>
</evidence>
<protein>
    <submittedName>
        <fullName evidence="2">Uncharacterized protein</fullName>
    </submittedName>
</protein>
<gene>
    <name evidence="2" type="ORF">B9673_21845</name>
    <name evidence="3" type="ORF">G3V00_004493</name>
    <name evidence="4" type="ORF">G4P65_004517</name>
</gene>
<proteinExistence type="predicted"/>
<keyword evidence="1" id="KW-0472">Membrane</keyword>
<reference evidence="3" key="1">
    <citation type="journal article" date="2018" name="Genome Biol.">
        <title>SKESA: strategic k-mer extension for scrupulous assemblies.</title>
        <authorList>
            <person name="Souvorov A."/>
            <person name="Agarwala R."/>
            <person name="Lipman D.J."/>
        </authorList>
    </citation>
    <scope>NUCLEOTIDE SEQUENCE</scope>
    <source>
        <strain evidence="4">2009K-1553</strain>
        <strain evidence="3">2009K-1559</strain>
    </source>
</reference>
<dbReference type="AlphaFoldDB" id="A0A632HDB9"/>
<dbReference type="EMBL" id="DAATAN010000028">
    <property type="protein sequence ID" value="HAE7795010.1"/>
    <property type="molecule type" value="Genomic_DNA"/>
</dbReference>
<name>A0A632HDB9_SALEN</name>
<evidence type="ECO:0000256" key="1">
    <source>
        <dbReference type="SAM" id="Phobius"/>
    </source>
</evidence>
<sequence>MYSHQNEFITSCFTLYFFSLWMYLKILSPFVKNPLIFSEKSSHPYLKIFSPYVKDPLTFR</sequence>
<dbReference type="EMBL" id="DAARBW010000026">
    <property type="protein sequence ID" value="HAE1791197.1"/>
    <property type="molecule type" value="Genomic_DNA"/>
</dbReference>
<accession>A0A632HDB9</accession>
<keyword evidence="1" id="KW-0812">Transmembrane</keyword>
<feature type="transmembrane region" description="Helical" evidence="1">
    <location>
        <begin position="6"/>
        <end position="24"/>
    </location>
</feature>
<evidence type="ECO:0000313" key="4">
    <source>
        <dbReference type="EMBL" id="HAE7795010.1"/>
    </source>
</evidence>
<evidence type="ECO:0000313" key="2">
    <source>
        <dbReference type="EMBL" id="EDG8814123.1"/>
    </source>
</evidence>
<comment type="caution">
    <text evidence="2">The sequence shown here is derived from an EMBL/GenBank/DDBJ whole genome shotgun (WGS) entry which is preliminary data.</text>
</comment>
<dbReference type="EMBL" id="AAMFQI010000026">
    <property type="protein sequence ID" value="EDG8814123.1"/>
    <property type="molecule type" value="Genomic_DNA"/>
</dbReference>
<keyword evidence="1" id="KW-1133">Transmembrane helix</keyword>
<reference evidence="3" key="2">
    <citation type="submission" date="2018-07" db="EMBL/GenBank/DDBJ databases">
        <authorList>
            <consortium name="NCBI Pathogen Detection Project"/>
        </authorList>
    </citation>
    <scope>NUCLEOTIDE SEQUENCE</scope>
    <source>
        <strain evidence="4">2009K-1553</strain>
        <strain evidence="3">2009K-1559</strain>
    </source>
</reference>
<organism evidence="2">
    <name type="scientific">Salmonella enteritidis</name>
    <dbReference type="NCBI Taxonomy" id="149539"/>
    <lineage>
        <taxon>Bacteria</taxon>
        <taxon>Pseudomonadati</taxon>
        <taxon>Pseudomonadota</taxon>
        <taxon>Gammaproteobacteria</taxon>
        <taxon>Enterobacterales</taxon>
        <taxon>Enterobacteriaceae</taxon>
        <taxon>Salmonella</taxon>
    </lineage>
</organism>